<evidence type="ECO:0000256" key="1">
    <source>
        <dbReference type="SAM" id="SignalP"/>
    </source>
</evidence>
<protein>
    <submittedName>
        <fullName evidence="2">Uncharacterized protein</fullName>
    </submittedName>
</protein>
<feature type="chain" id="PRO_5038069928" evidence="1">
    <location>
        <begin position="23"/>
        <end position="103"/>
    </location>
</feature>
<proteinExistence type="predicted"/>
<name>A0A975TXS9_9RHOB</name>
<dbReference type="AlphaFoldDB" id="A0A975TXS9"/>
<accession>A0A975TXS9</accession>
<organism evidence="2">
    <name type="scientific">Gymnodinialimonas phycosphaerae</name>
    <dbReference type="NCBI Taxonomy" id="2841589"/>
    <lineage>
        <taxon>Bacteria</taxon>
        <taxon>Pseudomonadati</taxon>
        <taxon>Pseudomonadota</taxon>
        <taxon>Alphaproteobacteria</taxon>
        <taxon>Rhodobacterales</taxon>
        <taxon>Paracoccaceae</taxon>
        <taxon>Gymnodinialimonas</taxon>
    </lineage>
</organism>
<dbReference type="EMBL" id="CP078073">
    <property type="protein sequence ID" value="QXL89370.1"/>
    <property type="molecule type" value="Genomic_DNA"/>
</dbReference>
<sequence length="103" mass="10735">MRFARRRLLAALLAVAPTGAIAQVTDRALGCQTSPLCVLGYDPASAQESFATLARHTFAEDGTGPDRLGVLVVLPPGLAQDCPGGTIEPMRGIRALGDGRYEG</sequence>
<evidence type="ECO:0000313" key="2">
    <source>
        <dbReference type="EMBL" id="QXL89370.1"/>
    </source>
</evidence>
<reference evidence="2" key="1">
    <citation type="submission" date="2021-07" db="EMBL/GenBank/DDBJ databases">
        <title>Karlodiniumbacter phycospheric gen. nov., sp. nov., a phycosphere bacterium isolated from karlodinium veneficum.</title>
        <authorList>
            <person name="Peng Y."/>
            <person name="Jiang L."/>
            <person name="Lee J."/>
        </authorList>
    </citation>
    <scope>NUCLEOTIDE SEQUENCE</scope>
    <source>
        <strain evidence="2">N5</strain>
    </source>
</reference>
<keyword evidence="1" id="KW-0732">Signal</keyword>
<feature type="signal peptide" evidence="1">
    <location>
        <begin position="1"/>
        <end position="22"/>
    </location>
</feature>
<gene>
    <name evidence="2" type="ORF">KUL25_07635</name>
</gene>